<reference evidence="1 2" key="1">
    <citation type="submission" date="2019-06" db="EMBL/GenBank/DDBJ databases">
        <title>Spirosoma utsteinense sp. nov. isolated from Antarctic ice-free soils.</title>
        <authorList>
            <person name="Tahon G."/>
        </authorList>
    </citation>
    <scope>NUCLEOTIDE SEQUENCE [LARGE SCALE GENOMIC DNA]</scope>
    <source>
        <strain evidence="1 2">LMG 31447</strain>
    </source>
</reference>
<sequence>MCHTLTIYYNEHDAILLKIHEQRNRFDISCPFTLD</sequence>
<evidence type="ECO:0000313" key="1">
    <source>
        <dbReference type="EMBL" id="MBC3790448.1"/>
    </source>
</evidence>
<organism evidence="1 2">
    <name type="scientific">Spirosoma utsteinense</name>
    <dbReference type="NCBI Taxonomy" id="2585773"/>
    <lineage>
        <taxon>Bacteria</taxon>
        <taxon>Pseudomonadati</taxon>
        <taxon>Bacteroidota</taxon>
        <taxon>Cytophagia</taxon>
        <taxon>Cytophagales</taxon>
        <taxon>Cytophagaceae</taxon>
        <taxon>Spirosoma</taxon>
    </lineage>
</organism>
<dbReference type="Proteomes" id="UP000700732">
    <property type="component" value="Unassembled WGS sequence"/>
</dbReference>
<evidence type="ECO:0000313" key="2">
    <source>
        <dbReference type="Proteomes" id="UP000700732"/>
    </source>
</evidence>
<comment type="caution">
    <text evidence="1">The sequence shown here is derived from an EMBL/GenBank/DDBJ whole genome shotgun (WGS) entry which is preliminary data.</text>
</comment>
<name>A0ABR6W1I8_9BACT</name>
<gene>
    <name evidence="1" type="ORF">FH603_937</name>
</gene>
<protein>
    <submittedName>
        <fullName evidence="1">Uncharacterized protein</fullName>
    </submittedName>
</protein>
<dbReference type="EMBL" id="VFIA01000004">
    <property type="protein sequence ID" value="MBC3790448.1"/>
    <property type="molecule type" value="Genomic_DNA"/>
</dbReference>
<accession>A0ABR6W1I8</accession>
<keyword evidence="2" id="KW-1185">Reference proteome</keyword>
<proteinExistence type="predicted"/>